<comment type="caution">
    <text evidence="5">The sequence shown here is derived from an EMBL/GenBank/DDBJ whole genome shotgun (WGS) entry which is preliminary data.</text>
</comment>
<dbReference type="Proteomes" id="UP000271137">
    <property type="component" value="Unassembled WGS sequence"/>
</dbReference>
<dbReference type="EMBL" id="RXFQ01000027">
    <property type="protein sequence ID" value="RSZ29302.1"/>
    <property type="molecule type" value="Genomic_DNA"/>
</dbReference>
<evidence type="ECO:0000313" key="5">
    <source>
        <dbReference type="EMBL" id="RRH81741.1"/>
    </source>
</evidence>
<dbReference type="Pfam" id="PF13458">
    <property type="entry name" value="Peripla_BP_6"/>
    <property type="match status" value="1"/>
</dbReference>
<dbReference type="Gene3D" id="3.40.50.2300">
    <property type="match status" value="2"/>
</dbReference>
<evidence type="ECO:0000259" key="4">
    <source>
        <dbReference type="Pfam" id="PF13458"/>
    </source>
</evidence>
<dbReference type="InterPro" id="IPR028082">
    <property type="entry name" value="Peripla_BP_I"/>
</dbReference>
<organism evidence="5 8">
    <name type="scientific">Variovorax beijingensis</name>
    <dbReference type="NCBI Taxonomy" id="2496117"/>
    <lineage>
        <taxon>Bacteria</taxon>
        <taxon>Pseudomonadati</taxon>
        <taxon>Pseudomonadota</taxon>
        <taxon>Betaproteobacteria</taxon>
        <taxon>Burkholderiales</taxon>
        <taxon>Comamonadaceae</taxon>
        <taxon>Variovorax</taxon>
    </lineage>
</organism>
<dbReference type="PANTHER" id="PTHR30483">
    <property type="entry name" value="LEUCINE-SPECIFIC-BINDING PROTEIN"/>
    <property type="match status" value="1"/>
</dbReference>
<dbReference type="EMBL" id="RQXU01000028">
    <property type="protein sequence ID" value="RRH81741.1"/>
    <property type="molecule type" value="Genomic_DNA"/>
</dbReference>
<dbReference type="RefSeq" id="WP_124961619.1">
    <property type="nucleotide sequence ID" value="NZ_CBFHCE010000083.1"/>
</dbReference>
<evidence type="ECO:0000313" key="7">
    <source>
        <dbReference type="Proteomes" id="UP000271137"/>
    </source>
</evidence>
<name>A0A3P3E5Q2_9BURK</name>
<proteinExistence type="inferred from homology"/>
<evidence type="ECO:0000313" key="8">
    <source>
        <dbReference type="Proteomes" id="UP000271590"/>
    </source>
</evidence>
<dbReference type="InterPro" id="IPR028081">
    <property type="entry name" value="Leu-bd"/>
</dbReference>
<dbReference type="SUPFAM" id="SSF53822">
    <property type="entry name" value="Periplasmic binding protein-like I"/>
    <property type="match status" value="1"/>
</dbReference>
<evidence type="ECO:0000256" key="1">
    <source>
        <dbReference type="ARBA" id="ARBA00010062"/>
    </source>
</evidence>
<evidence type="ECO:0000256" key="3">
    <source>
        <dbReference type="SAM" id="SignalP"/>
    </source>
</evidence>
<dbReference type="Proteomes" id="UP000271590">
    <property type="component" value="Unassembled WGS sequence"/>
</dbReference>
<accession>A0A3P3E5Q2</accession>
<feature type="signal peptide" evidence="3">
    <location>
        <begin position="1"/>
        <end position="24"/>
    </location>
</feature>
<dbReference type="AlphaFoldDB" id="A0A3P3E5Q2"/>
<sequence>MQTKLKIIALMLGAAGLASHAVQAQEKVVIGYISDLSGLYADLEGKGGATAIQMAIDDMGGKVLGQPVEVLSVDHQNKPDIAASKAREWIDTAGATMIFAGTNSGVALATAKVAQEKKRVFFTNGAATSALTNAQCSPYTVHYAYDTVALAKSTGGAVVDTGGKSWFFLTADYAFGHALEGDTAKVVKAKGGTVVGTVRAPLNASDFSSFLLQAQNSKAQVLGLANAGGDFINSMKASKEFGIDKSMKVAGLLVFLTDVKSLGLPATQGLLHTTSWYWDADDESRKWAARYEAKTKNKPTDIQAADYSATMAYLKAVEAVKSTDADKVMAHLKKTPINDFYAKGVIRPDGRMVHDMLLAEVKKPSESKGPWDLLKIVKKVPGDQVYTTKEESTCALWK</sequence>
<keyword evidence="2 3" id="KW-0732">Signal</keyword>
<dbReference type="PANTHER" id="PTHR30483:SF6">
    <property type="entry name" value="PERIPLASMIC BINDING PROTEIN OF ABC TRANSPORTER FOR NATURAL AMINO ACIDS"/>
    <property type="match status" value="1"/>
</dbReference>
<gene>
    <name evidence="5" type="ORF">EH244_28280</name>
    <name evidence="6" type="ORF">EJO66_30090</name>
</gene>
<comment type="similarity">
    <text evidence="1">Belongs to the leucine-binding protein family.</text>
</comment>
<evidence type="ECO:0000256" key="2">
    <source>
        <dbReference type="ARBA" id="ARBA00022729"/>
    </source>
</evidence>
<feature type="domain" description="Leucine-binding protein" evidence="4">
    <location>
        <begin position="28"/>
        <end position="362"/>
    </location>
</feature>
<keyword evidence="7" id="KW-1185">Reference proteome</keyword>
<reference evidence="6 7" key="2">
    <citation type="submission" date="2018-12" db="EMBL/GenBank/DDBJ databases">
        <title>The genome sequences of strain 502.</title>
        <authorList>
            <person name="Gao J."/>
            <person name="Sun J."/>
        </authorList>
    </citation>
    <scope>NUCLEOTIDE SEQUENCE [LARGE SCALE GENOMIC DNA]</scope>
    <source>
        <strain evidence="6 7">502</strain>
    </source>
</reference>
<protein>
    <submittedName>
        <fullName evidence="5">ABC transporter substrate-binding protein</fullName>
    </submittedName>
</protein>
<dbReference type="CDD" id="cd06327">
    <property type="entry name" value="PBP1_SBP-like"/>
    <property type="match status" value="1"/>
</dbReference>
<feature type="chain" id="PRO_5018087687" evidence="3">
    <location>
        <begin position="25"/>
        <end position="398"/>
    </location>
</feature>
<dbReference type="InterPro" id="IPR051010">
    <property type="entry name" value="BCAA_transport"/>
</dbReference>
<reference evidence="5 8" key="1">
    <citation type="submission" date="2018-11" db="EMBL/GenBank/DDBJ databases">
        <title>The genome of Variovorax sp T529.</title>
        <authorList>
            <person name="Gao J."/>
        </authorList>
    </citation>
    <scope>NUCLEOTIDE SEQUENCE [LARGE SCALE GENOMIC DNA]</scope>
    <source>
        <strain evidence="5 8">T529</strain>
    </source>
</reference>
<evidence type="ECO:0000313" key="6">
    <source>
        <dbReference type="EMBL" id="RSZ29302.1"/>
    </source>
</evidence>